<accession>A0A1H9FB99</accession>
<proteinExistence type="predicted"/>
<evidence type="ECO:0000313" key="2">
    <source>
        <dbReference type="EMBL" id="SEQ35135.1"/>
    </source>
</evidence>
<dbReference type="STRING" id="402600.SAMN05216188_102859"/>
<keyword evidence="3" id="KW-1185">Reference proteome</keyword>
<dbReference type="RefSeq" id="WP_245777653.1">
    <property type="nucleotide sequence ID" value="NZ_FOFR01000002.1"/>
</dbReference>
<dbReference type="EMBL" id="FOFR01000002">
    <property type="protein sequence ID" value="SEQ35135.1"/>
    <property type="molecule type" value="Genomic_DNA"/>
</dbReference>
<dbReference type="InterPro" id="IPR009467">
    <property type="entry name" value="Glycolipid-bd_prot_put"/>
</dbReference>
<dbReference type="SUPFAM" id="SSF159275">
    <property type="entry name" value="PA1994-like"/>
    <property type="match status" value="1"/>
</dbReference>
<name>A0A1H9FB99_9PSEU</name>
<dbReference type="Proteomes" id="UP000199352">
    <property type="component" value="Unassembled WGS sequence"/>
</dbReference>
<evidence type="ECO:0000256" key="1">
    <source>
        <dbReference type="SAM" id="MobiDB-lite"/>
    </source>
</evidence>
<protein>
    <recommendedName>
        <fullName evidence="4">Glycolipid-binding</fullName>
    </recommendedName>
</protein>
<evidence type="ECO:0000313" key="3">
    <source>
        <dbReference type="Proteomes" id="UP000199352"/>
    </source>
</evidence>
<evidence type="ECO:0008006" key="4">
    <source>
        <dbReference type="Google" id="ProtNLM"/>
    </source>
</evidence>
<gene>
    <name evidence="2" type="ORF">SAMN05216188_102859</name>
</gene>
<dbReference type="Pfam" id="PF06475">
    <property type="entry name" value="Glycolipid_bind"/>
    <property type="match status" value="1"/>
</dbReference>
<dbReference type="AlphaFoldDB" id="A0A1H9FB99"/>
<organism evidence="2 3">
    <name type="scientific">Lentzea xinjiangensis</name>
    <dbReference type="NCBI Taxonomy" id="402600"/>
    <lineage>
        <taxon>Bacteria</taxon>
        <taxon>Bacillati</taxon>
        <taxon>Actinomycetota</taxon>
        <taxon>Actinomycetes</taxon>
        <taxon>Pseudonocardiales</taxon>
        <taxon>Pseudonocardiaceae</taxon>
        <taxon>Lentzea</taxon>
    </lineage>
</organism>
<feature type="compositionally biased region" description="Polar residues" evidence="1">
    <location>
        <begin position="1"/>
        <end position="20"/>
    </location>
</feature>
<sequence length="215" mass="23745">MNSSNATDNATDAVTSTGETRPSAARRPDMITWQGIHEPRLEQVRLLLSSDQRLRASGRMVAAGPEEQFNASFEVSVGESGQVNRLLLRTATVLEERQCSLSRTEDGAWLVDHGQGSKRETFNDALDVDVQFAVLFNTIPIRRLGLHRQEGEHVLPVVRVSLPDLSVKVVTQTYKTVSVGDDVSVVRFKSGGFEQNIKVDSNGLVVEYPLISKRI</sequence>
<feature type="region of interest" description="Disordered" evidence="1">
    <location>
        <begin position="1"/>
        <end position="25"/>
    </location>
</feature>
<reference evidence="3" key="1">
    <citation type="submission" date="2016-10" db="EMBL/GenBank/DDBJ databases">
        <authorList>
            <person name="Varghese N."/>
            <person name="Submissions S."/>
        </authorList>
    </citation>
    <scope>NUCLEOTIDE SEQUENCE [LARGE SCALE GENOMIC DNA]</scope>
    <source>
        <strain evidence="3">CGMCC 4.3525</strain>
    </source>
</reference>